<evidence type="ECO:0000256" key="2">
    <source>
        <dbReference type="ARBA" id="ARBA00022723"/>
    </source>
</evidence>
<evidence type="ECO:0000256" key="3">
    <source>
        <dbReference type="ARBA" id="ARBA00022801"/>
    </source>
</evidence>
<name>A0A2V3U1V7_9HYPH</name>
<keyword evidence="7" id="KW-0645">Protease</keyword>
<dbReference type="Gene3D" id="3.90.230.10">
    <property type="entry name" value="Creatinase/methionine aminopeptidase superfamily"/>
    <property type="match status" value="1"/>
</dbReference>
<dbReference type="AlphaFoldDB" id="A0A2V3U1V7"/>
<dbReference type="Gene3D" id="3.40.350.10">
    <property type="entry name" value="Creatinase/prolidase N-terminal domain"/>
    <property type="match status" value="2"/>
</dbReference>
<keyword evidence="2" id="KW-0479">Metal-binding</keyword>
<dbReference type="CDD" id="cd01085">
    <property type="entry name" value="APP"/>
    <property type="match status" value="1"/>
</dbReference>
<dbReference type="Pfam" id="PF01321">
    <property type="entry name" value="Creatinase_N"/>
    <property type="match status" value="1"/>
</dbReference>
<dbReference type="InterPro" id="IPR036005">
    <property type="entry name" value="Creatinase/aminopeptidase-like"/>
</dbReference>
<dbReference type="GO" id="GO:0046872">
    <property type="term" value="F:metal ion binding"/>
    <property type="evidence" value="ECO:0007669"/>
    <property type="project" value="UniProtKB-KW"/>
</dbReference>
<protein>
    <submittedName>
        <fullName evidence="7">Xaa-Pro aminopeptidase</fullName>
    </submittedName>
</protein>
<dbReference type="InterPro" id="IPR032416">
    <property type="entry name" value="Peptidase_M24_C"/>
</dbReference>
<reference evidence="7 8" key="1">
    <citation type="submission" date="2018-05" db="EMBL/GenBank/DDBJ databases">
        <title>Genomic Encyclopedia of Type Strains, Phase IV (KMG-IV): sequencing the most valuable type-strain genomes for metagenomic binning, comparative biology and taxonomic classification.</title>
        <authorList>
            <person name="Goeker M."/>
        </authorList>
    </citation>
    <scope>NUCLEOTIDE SEQUENCE [LARGE SCALE GENOMIC DNA]</scope>
    <source>
        <strain evidence="7 8">DSM 6462</strain>
    </source>
</reference>
<dbReference type="InterPro" id="IPR000994">
    <property type="entry name" value="Pept_M24"/>
</dbReference>
<feature type="domain" description="Peptidase M24 C-terminal" evidence="6">
    <location>
        <begin position="546"/>
        <end position="606"/>
    </location>
</feature>
<dbReference type="FunFam" id="3.90.230.10:FF:000009">
    <property type="entry name" value="xaa-Pro aminopeptidase 2"/>
    <property type="match status" value="1"/>
</dbReference>
<dbReference type="GO" id="GO:0005737">
    <property type="term" value="C:cytoplasm"/>
    <property type="evidence" value="ECO:0007669"/>
    <property type="project" value="UniProtKB-ARBA"/>
</dbReference>
<evidence type="ECO:0000259" key="6">
    <source>
        <dbReference type="Pfam" id="PF16188"/>
    </source>
</evidence>
<keyword evidence="7" id="KW-0031">Aminopeptidase</keyword>
<evidence type="ECO:0000256" key="1">
    <source>
        <dbReference type="ARBA" id="ARBA00008766"/>
    </source>
</evidence>
<evidence type="ECO:0000313" key="7">
    <source>
        <dbReference type="EMBL" id="PXW55828.1"/>
    </source>
</evidence>
<evidence type="ECO:0000259" key="5">
    <source>
        <dbReference type="Pfam" id="PF01321"/>
    </source>
</evidence>
<dbReference type="OrthoDB" id="9806388at2"/>
<proteinExistence type="inferred from homology"/>
<evidence type="ECO:0000259" key="4">
    <source>
        <dbReference type="Pfam" id="PF00557"/>
    </source>
</evidence>
<dbReference type="Pfam" id="PF16189">
    <property type="entry name" value="Creatinase_N_2"/>
    <property type="match status" value="1"/>
</dbReference>
<dbReference type="SUPFAM" id="SSF53092">
    <property type="entry name" value="Creatinase/prolidase N-terminal domain"/>
    <property type="match status" value="2"/>
</dbReference>
<comment type="caution">
    <text evidence="7">The sequence shown here is derived from an EMBL/GenBank/DDBJ whole genome shotgun (WGS) entry which is preliminary data.</text>
</comment>
<dbReference type="GO" id="GO:0070006">
    <property type="term" value="F:metalloaminopeptidase activity"/>
    <property type="evidence" value="ECO:0007669"/>
    <property type="project" value="InterPro"/>
</dbReference>
<accession>A0A2V3U1V7</accession>
<gene>
    <name evidence="7" type="ORF">C7450_109240</name>
</gene>
<comment type="similarity">
    <text evidence="1">Belongs to the peptidase M24B family.</text>
</comment>
<dbReference type="Pfam" id="PF00557">
    <property type="entry name" value="Peptidase_M24"/>
    <property type="match status" value="1"/>
</dbReference>
<dbReference type="RefSeq" id="WP_110376596.1">
    <property type="nucleotide sequence ID" value="NZ_JAHBRY010000001.1"/>
</dbReference>
<dbReference type="Proteomes" id="UP000248021">
    <property type="component" value="Unassembled WGS sequence"/>
</dbReference>
<dbReference type="InterPro" id="IPR033740">
    <property type="entry name" value="Pept_M24B"/>
</dbReference>
<dbReference type="SUPFAM" id="SSF55920">
    <property type="entry name" value="Creatinase/aminopeptidase"/>
    <property type="match status" value="1"/>
</dbReference>
<sequence length="608" mass="64432">MASCVYQSFDKPTSAATGGPRLKALRDELARRGIDGFVVPRADQHQGEYVPPSDDRLAWLTSFSGSAGYAVVLADAAAVLVDGRYTLQVRDEIDLDAFTPVALAETSVEAWIEAHLKPGGKLGYDPWLHTVQQTERLAAAVGAAGGELVALTSNPIDAVWAERPAPPSSPVVAQPLEFAGEAASAKIAKVQDALAKARVGALVISDPHNLAWLLNIRGSDVTHTPLVLAYALLPTEGQPTLFVDSTRIDDAVSAHLAGVAAVAAPSSFAAALAAVAAKGAPVRLDAATGAMALKQAIEQGGGKADIGADPITRLKAVKNVVEQQGSRSAHRRDGVAMARFLAWFAREAPGGKLTEIAAVEALESFRRQTNALMDVSFPTIAGAGPHAAMPHYRVTRASDRTIEPGIFLVDSGGQYRDGTTDITRTVSVGEVTDEMRDRFTRVLKGHIAIATAIFPKGTSGAQLDALARLSLWQAGTDFDHGTGHGVGSYLSVHEGPQRLSKLGTVPLEPGMILSNEPGYYKEGAYGIRIENLILVEPREVAGGERPMLGFETLSFTPIDRALIDPSLMTEDEIAWLDAYHADVLAHIGPLVDAETLLWLQETTRPLLS</sequence>
<dbReference type="InterPro" id="IPR029149">
    <property type="entry name" value="Creatin/AminoP/Spt16_N"/>
</dbReference>
<keyword evidence="8" id="KW-1185">Reference proteome</keyword>
<feature type="domain" description="Peptidase M24" evidence="4">
    <location>
        <begin position="327"/>
        <end position="536"/>
    </location>
</feature>
<evidence type="ECO:0000313" key="8">
    <source>
        <dbReference type="Proteomes" id="UP000248021"/>
    </source>
</evidence>
<dbReference type="PANTHER" id="PTHR43763:SF6">
    <property type="entry name" value="XAA-PRO AMINOPEPTIDASE 1"/>
    <property type="match status" value="1"/>
</dbReference>
<dbReference type="Pfam" id="PF16188">
    <property type="entry name" value="Peptidase_M24_C"/>
    <property type="match status" value="1"/>
</dbReference>
<organism evidence="7 8">
    <name type="scientific">Chelatococcus asaccharovorans</name>
    <dbReference type="NCBI Taxonomy" id="28210"/>
    <lineage>
        <taxon>Bacteria</taxon>
        <taxon>Pseudomonadati</taxon>
        <taxon>Pseudomonadota</taxon>
        <taxon>Alphaproteobacteria</taxon>
        <taxon>Hyphomicrobiales</taxon>
        <taxon>Chelatococcaceae</taxon>
        <taxon>Chelatococcus</taxon>
    </lineage>
</organism>
<dbReference type="InterPro" id="IPR050422">
    <property type="entry name" value="X-Pro_aminopeptidase_P"/>
</dbReference>
<dbReference type="PANTHER" id="PTHR43763">
    <property type="entry name" value="XAA-PRO AMINOPEPTIDASE 1"/>
    <property type="match status" value="1"/>
</dbReference>
<dbReference type="EMBL" id="QJJK01000009">
    <property type="protein sequence ID" value="PXW55828.1"/>
    <property type="molecule type" value="Genomic_DNA"/>
</dbReference>
<dbReference type="InterPro" id="IPR000587">
    <property type="entry name" value="Creatinase_N"/>
</dbReference>
<feature type="domain" description="Creatinase N-terminal" evidence="5">
    <location>
        <begin position="21"/>
        <end position="152"/>
    </location>
</feature>
<keyword evidence="3" id="KW-0378">Hydrolase</keyword>